<accession>A0A1I2RLR7</accession>
<evidence type="ECO:0000313" key="2">
    <source>
        <dbReference type="Proteomes" id="UP000199337"/>
    </source>
</evidence>
<keyword evidence="2" id="KW-1185">Reference proteome</keyword>
<dbReference type="STRING" id="341036.SAMN05660649_01625"/>
<evidence type="ECO:0000313" key="1">
    <source>
        <dbReference type="EMBL" id="SFG41462.1"/>
    </source>
</evidence>
<dbReference type="RefSeq" id="WP_092470459.1">
    <property type="nucleotide sequence ID" value="NZ_FOOX01000004.1"/>
</dbReference>
<organism evidence="1 2">
    <name type="scientific">Desulfotruncus arcticus DSM 17038</name>
    <dbReference type="NCBI Taxonomy" id="1121424"/>
    <lineage>
        <taxon>Bacteria</taxon>
        <taxon>Bacillati</taxon>
        <taxon>Bacillota</taxon>
        <taxon>Clostridia</taxon>
        <taxon>Eubacteriales</taxon>
        <taxon>Desulfallaceae</taxon>
        <taxon>Desulfotruncus</taxon>
    </lineage>
</organism>
<dbReference type="AlphaFoldDB" id="A0A1I2RLR7"/>
<proteinExistence type="predicted"/>
<name>A0A1I2RLR7_9FIRM</name>
<gene>
    <name evidence="1" type="ORF">SAMN05660649_01625</name>
</gene>
<reference evidence="2" key="1">
    <citation type="submission" date="2016-10" db="EMBL/GenBank/DDBJ databases">
        <authorList>
            <person name="Varghese N."/>
            <person name="Submissions S."/>
        </authorList>
    </citation>
    <scope>NUCLEOTIDE SEQUENCE [LARGE SCALE GENOMIC DNA]</scope>
    <source>
        <strain evidence="2">DSM 17038</strain>
    </source>
</reference>
<dbReference type="EMBL" id="FOOX01000004">
    <property type="protein sequence ID" value="SFG41462.1"/>
    <property type="molecule type" value="Genomic_DNA"/>
</dbReference>
<sequence>MRYQEMDGRILEQLRENSLVHLTKDKARNINIINFIKKYPVHRISIVGESVLICGRSDEDWVYISSKSEDEFQQLIQDLDEEDKCFAVLEDWMLPYIVKDREIRSRLTCIKLVYDSNARLQPSQFKCIPLSISDAPTIYLVNRR</sequence>
<dbReference type="OrthoDB" id="3185958at2"/>
<dbReference type="Proteomes" id="UP000199337">
    <property type="component" value="Unassembled WGS sequence"/>
</dbReference>
<protein>
    <submittedName>
        <fullName evidence="1">8-oxo-dGTP diphosphatase</fullName>
    </submittedName>
</protein>